<evidence type="ECO:0000259" key="5">
    <source>
        <dbReference type="PROSITE" id="PS50956"/>
    </source>
</evidence>
<dbReference type="Gene3D" id="3.30.70.920">
    <property type="match status" value="1"/>
</dbReference>
<dbReference type="SUPFAM" id="SSF54909">
    <property type="entry name" value="Dimeric alpha+beta barrel"/>
    <property type="match status" value="1"/>
</dbReference>
<dbReference type="EMBL" id="SJKA01000001">
    <property type="protein sequence ID" value="TCC43390.1"/>
    <property type="molecule type" value="Genomic_DNA"/>
</dbReference>
<feature type="compositionally biased region" description="Polar residues" evidence="4">
    <location>
        <begin position="159"/>
        <end position="169"/>
    </location>
</feature>
<sequence>MTFQGRDLDSTDWQILTELQSDGRLSFNQLGKRVNLSPPAVADRVRRLEEAGVITGYRAEVDPAKAGQPLSAFIQMRCTTGRCLLKTTRAEDFPEVLEIHKLSGNSCSMLRVRVTSMHHLEGLFERLGEHGEMNTHIVLSTEFEGRPVQPPPPGQRQVTRSAGWSTDAG</sequence>
<dbReference type="Pfam" id="PF13412">
    <property type="entry name" value="HTH_24"/>
    <property type="match status" value="1"/>
</dbReference>
<dbReference type="InterPro" id="IPR036388">
    <property type="entry name" value="WH-like_DNA-bd_sf"/>
</dbReference>
<evidence type="ECO:0000313" key="7">
    <source>
        <dbReference type="Proteomes" id="UP000292695"/>
    </source>
</evidence>
<dbReference type="GO" id="GO:0043200">
    <property type="term" value="P:response to amino acid"/>
    <property type="evidence" value="ECO:0007669"/>
    <property type="project" value="TreeGrafter"/>
</dbReference>
<evidence type="ECO:0000256" key="1">
    <source>
        <dbReference type="ARBA" id="ARBA00023015"/>
    </source>
</evidence>
<dbReference type="Proteomes" id="UP000292695">
    <property type="component" value="Unassembled WGS sequence"/>
</dbReference>
<reference evidence="6 7" key="1">
    <citation type="submission" date="2019-02" db="EMBL/GenBank/DDBJ databases">
        <title>Kribbella capetownensis sp. nov. and Kribbella speibonae sp. nov., isolated from soil.</title>
        <authorList>
            <person name="Curtis S.M."/>
            <person name="Norton I."/>
            <person name="Everest G.J."/>
            <person name="Meyers P.R."/>
        </authorList>
    </citation>
    <scope>NUCLEOTIDE SEQUENCE [LARGE SCALE GENOMIC DNA]</scope>
    <source>
        <strain evidence="6 7">DSM 27082</strain>
    </source>
</reference>
<dbReference type="InterPro" id="IPR000485">
    <property type="entry name" value="AsnC-type_HTH_dom"/>
</dbReference>
<keyword evidence="2" id="KW-0238">DNA-binding</keyword>
<dbReference type="AlphaFoldDB" id="A0A4R0JC23"/>
<dbReference type="PANTHER" id="PTHR30154">
    <property type="entry name" value="LEUCINE-RESPONSIVE REGULATORY PROTEIN"/>
    <property type="match status" value="1"/>
</dbReference>
<comment type="caution">
    <text evidence="6">The sequence shown here is derived from an EMBL/GenBank/DDBJ whole genome shotgun (WGS) entry which is preliminary data.</text>
</comment>
<dbReference type="InterPro" id="IPR036390">
    <property type="entry name" value="WH_DNA-bd_sf"/>
</dbReference>
<accession>A0A4R0JC23</accession>
<feature type="domain" description="HTH asnC-type" evidence="5">
    <location>
        <begin position="8"/>
        <end position="69"/>
    </location>
</feature>
<dbReference type="Pfam" id="PF01037">
    <property type="entry name" value="AsnC_trans_reg"/>
    <property type="match status" value="1"/>
</dbReference>
<dbReference type="PANTHER" id="PTHR30154:SF53">
    <property type="entry name" value="HTH-TYPE TRANSCRIPTIONAL REGULATOR LRPC"/>
    <property type="match status" value="1"/>
</dbReference>
<dbReference type="InterPro" id="IPR011991">
    <property type="entry name" value="ArsR-like_HTH"/>
</dbReference>
<dbReference type="GO" id="GO:0005829">
    <property type="term" value="C:cytosol"/>
    <property type="evidence" value="ECO:0007669"/>
    <property type="project" value="TreeGrafter"/>
</dbReference>
<dbReference type="OrthoDB" id="9809462at2"/>
<keyword evidence="3" id="KW-0804">Transcription</keyword>
<dbReference type="InterPro" id="IPR011008">
    <property type="entry name" value="Dimeric_a/b-barrel"/>
</dbReference>
<keyword evidence="7" id="KW-1185">Reference proteome</keyword>
<evidence type="ECO:0000256" key="2">
    <source>
        <dbReference type="ARBA" id="ARBA00023125"/>
    </source>
</evidence>
<dbReference type="InterPro" id="IPR019887">
    <property type="entry name" value="Tscrpt_reg_AsnC/Lrp_C"/>
</dbReference>
<gene>
    <name evidence="6" type="ORF">E0H50_02655</name>
</gene>
<evidence type="ECO:0000256" key="3">
    <source>
        <dbReference type="ARBA" id="ARBA00023163"/>
    </source>
</evidence>
<feature type="region of interest" description="Disordered" evidence="4">
    <location>
        <begin position="144"/>
        <end position="169"/>
    </location>
</feature>
<dbReference type="FunFam" id="1.10.10.10:FF:000186">
    <property type="entry name" value="AsnC family transcriptional regulator"/>
    <property type="match status" value="1"/>
</dbReference>
<name>A0A4R0JC23_9ACTN</name>
<dbReference type="SUPFAM" id="SSF46785">
    <property type="entry name" value="Winged helix' DNA-binding domain"/>
    <property type="match status" value="1"/>
</dbReference>
<proteinExistence type="predicted"/>
<dbReference type="PRINTS" id="PR00033">
    <property type="entry name" value="HTHASNC"/>
</dbReference>
<dbReference type="SMART" id="SM00344">
    <property type="entry name" value="HTH_ASNC"/>
    <property type="match status" value="1"/>
</dbReference>
<dbReference type="PROSITE" id="PS00519">
    <property type="entry name" value="HTH_ASNC_1"/>
    <property type="match status" value="1"/>
</dbReference>
<evidence type="ECO:0000256" key="4">
    <source>
        <dbReference type="SAM" id="MobiDB-lite"/>
    </source>
</evidence>
<dbReference type="GO" id="GO:0043565">
    <property type="term" value="F:sequence-specific DNA binding"/>
    <property type="evidence" value="ECO:0007669"/>
    <property type="project" value="InterPro"/>
</dbReference>
<dbReference type="Gene3D" id="1.10.10.10">
    <property type="entry name" value="Winged helix-like DNA-binding domain superfamily/Winged helix DNA-binding domain"/>
    <property type="match status" value="1"/>
</dbReference>
<dbReference type="InterPro" id="IPR019888">
    <property type="entry name" value="Tscrpt_reg_AsnC-like"/>
</dbReference>
<dbReference type="CDD" id="cd00090">
    <property type="entry name" value="HTH_ARSR"/>
    <property type="match status" value="1"/>
</dbReference>
<dbReference type="PROSITE" id="PS50956">
    <property type="entry name" value="HTH_ASNC_2"/>
    <property type="match status" value="1"/>
</dbReference>
<keyword evidence="1" id="KW-0805">Transcription regulation</keyword>
<evidence type="ECO:0000313" key="6">
    <source>
        <dbReference type="EMBL" id="TCC43390.1"/>
    </source>
</evidence>
<organism evidence="6 7">
    <name type="scientific">Kribbella sindirgiensis</name>
    <dbReference type="NCBI Taxonomy" id="1124744"/>
    <lineage>
        <taxon>Bacteria</taxon>
        <taxon>Bacillati</taxon>
        <taxon>Actinomycetota</taxon>
        <taxon>Actinomycetes</taxon>
        <taxon>Propionibacteriales</taxon>
        <taxon>Kribbellaceae</taxon>
        <taxon>Kribbella</taxon>
    </lineage>
</organism>
<protein>
    <submittedName>
        <fullName evidence="6">Lrp/AsnC family transcriptional regulator</fullName>
    </submittedName>
</protein>
<dbReference type="InterPro" id="IPR019885">
    <property type="entry name" value="Tscrpt_reg_HTH_AsnC-type_CS"/>
</dbReference>
<dbReference type="RefSeq" id="WP_131284310.1">
    <property type="nucleotide sequence ID" value="NZ_SJKA01000001.1"/>
</dbReference>